<dbReference type="GO" id="GO:0004674">
    <property type="term" value="F:protein serine/threonine kinase activity"/>
    <property type="evidence" value="ECO:0007669"/>
    <property type="project" value="UniProtKB-KW"/>
</dbReference>
<dbReference type="RefSeq" id="WP_091240016.1">
    <property type="nucleotide sequence ID" value="NZ_FNAG01000002.1"/>
</dbReference>
<dbReference type="PROSITE" id="PS00108">
    <property type="entry name" value="PROTEIN_KINASE_ST"/>
    <property type="match status" value="1"/>
</dbReference>
<gene>
    <name evidence="8" type="ORF">SAMN04488509_102237</name>
</gene>
<evidence type="ECO:0000256" key="6">
    <source>
        <dbReference type="SAM" id="Phobius"/>
    </source>
</evidence>
<dbReference type="SMART" id="SM00220">
    <property type="entry name" value="S_TKc"/>
    <property type="match status" value="1"/>
</dbReference>
<keyword evidence="9" id="KW-1185">Reference proteome</keyword>
<dbReference type="PROSITE" id="PS50011">
    <property type="entry name" value="PROTEIN_KINASE_DOM"/>
    <property type="match status" value="1"/>
</dbReference>
<organism evidence="8 9">
    <name type="scientific">Aquimonas voraii</name>
    <dbReference type="NCBI Taxonomy" id="265719"/>
    <lineage>
        <taxon>Bacteria</taxon>
        <taxon>Pseudomonadati</taxon>
        <taxon>Pseudomonadota</taxon>
        <taxon>Gammaproteobacteria</taxon>
        <taxon>Lysobacterales</taxon>
        <taxon>Lysobacteraceae</taxon>
        <taxon>Aquimonas</taxon>
    </lineage>
</organism>
<name>A0A1G6U9U1_9GAMM</name>
<keyword evidence="4 5" id="KW-0067">ATP-binding</keyword>
<accession>A0A1G6U9U1</accession>
<dbReference type="InterPro" id="IPR000719">
    <property type="entry name" value="Prot_kinase_dom"/>
</dbReference>
<dbReference type="SMART" id="SM00028">
    <property type="entry name" value="TPR"/>
    <property type="match status" value="5"/>
</dbReference>
<dbReference type="PANTHER" id="PTHR43289:SF34">
    <property type="entry name" value="SERINE_THREONINE-PROTEIN KINASE YBDM-RELATED"/>
    <property type="match status" value="1"/>
</dbReference>
<feature type="binding site" evidence="5">
    <location>
        <position position="111"/>
    </location>
    <ligand>
        <name>ATP</name>
        <dbReference type="ChEBI" id="CHEBI:30616"/>
    </ligand>
</feature>
<dbReference type="Gene3D" id="1.10.510.10">
    <property type="entry name" value="Transferase(Phosphotransferase) domain 1"/>
    <property type="match status" value="1"/>
</dbReference>
<sequence length="924" mass="101336">MAGDSWRLAELFDALADLPVDEQRARLAELPPEQRAELERLLALDAGDTRSPQDPLGRVVADVLEVAAREVREGARIGPWRVLRELGAGGMGTVLLAERADGDFEQKVAIKLIRGFPTEDERRRLRHERRILAQLDHPNIARLLDGGETEDGQPYVVMEYVDGRTLLDWLAEHPLDLRQRLALFDRIADAVQHAHERLVIHRDLKPNNVMVRADGDPRLLDFGVAKLVDVSQGADSRQTSTRVWTPGYASPEQRAGGLITTATDVYGLSILLREMLTGERQPGQAVALPPGFIGLKLDAELRGILQAGSAEDPGLRYPTVEALRADLQRWLDGRTVRVTPDSALYRLRKFARRHRAGVAVAAGLLVAALLFVWRLDVERDRALVAEAIALADRERAENAAADARAALGFLSRTLVALTPERIQKREISVRELADTARGDLEGVLADRPRVQDEVRRVLGHLYVALGEPGIAVDLLARGIPEADPAHPDEALALAKDLDAWSSMLGLLGEPEAGLEKAERAWALRQRHAPHDPVQRLHSADQLAYAHYRLGDFERAEALWREVLAASALPDAPFDVLTNAHQALAGMLNNLSRPQEALQVLDAGEALMQGRVAAEAPERVTYLRGRLEALVQLGRAGEAEALARKAIEIQTRAVGERNSRMAFLLNALGLALNEQARFREAQEAFEQSLAASDPLAEVPAERAPLLLNLASVAESAGDYPRALQLFDEGIAVLERSEPSVDSLRLRQAKRSRARTLGLLGRGEEALETLQSLESEALRLDGPDAFEPAMLAWQRAVLARHLGQPERGFDALAVAETRMRALLPEDHAIYAYMARVRGHLLALQGDLAGAARALDAGLVLLESSGGAAFDVASLQIERARVHQLRGEVAQARALLRQALPVLRQAVRPTEVTRALAERWARELGLS</sequence>
<evidence type="ECO:0000259" key="7">
    <source>
        <dbReference type="PROSITE" id="PS50011"/>
    </source>
</evidence>
<feature type="transmembrane region" description="Helical" evidence="6">
    <location>
        <begin position="356"/>
        <end position="375"/>
    </location>
</feature>
<keyword evidence="6" id="KW-0472">Membrane</keyword>
<keyword evidence="2 5" id="KW-0547">Nucleotide-binding</keyword>
<dbReference type="GO" id="GO:0005524">
    <property type="term" value="F:ATP binding"/>
    <property type="evidence" value="ECO:0007669"/>
    <property type="project" value="UniProtKB-UniRule"/>
</dbReference>
<dbReference type="SUPFAM" id="SSF48452">
    <property type="entry name" value="TPR-like"/>
    <property type="match status" value="2"/>
</dbReference>
<dbReference type="EMBL" id="FNAG01000002">
    <property type="protein sequence ID" value="SDD38138.1"/>
    <property type="molecule type" value="Genomic_DNA"/>
</dbReference>
<dbReference type="InterPro" id="IPR019734">
    <property type="entry name" value="TPR_rpt"/>
</dbReference>
<dbReference type="AlphaFoldDB" id="A0A1G6U9U1"/>
<reference evidence="8 9" key="1">
    <citation type="submission" date="2016-10" db="EMBL/GenBank/DDBJ databases">
        <authorList>
            <person name="de Groot N.N."/>
        </authorList>
    </citation>
    <scope>NUCLEOTIDE SEQUENCE [LARGE SCALE GENOMIC DNA]</scope>
    <source>
        <strain evidence="8 9">DSM 16957</strain>
    </source>
</reference>
<evidence type="ECO:0000256" key="4">
    <source>
        <dbReference type="ARBA" id="ARBA00022840"/>
    </source>
</evidence>
<dbReference type="Pfam" id="PF00069">
    <property type="entry name" value="Pkinase"/>
    <property type="match status" value="1"/>
</dbReference>
<dbReference type="OrthoDB" id="9801841at2"/>
<dbReference type="STRING" id="265719.SAMN04488509_102237"/>
<evidence type="ECO:0000256" key="2">
    <source>
        <dbReference type="ARBA" id="ARBA00022741"/>
    </source>
</evidence>
<evidence type="ECO:0000313" key="8">
    <source>
        <dbReference type="EMBL" id="SDD38138.1"/>
    </source>
</evidence>
<keyword evidence="1" id="KW-0808">Transferase</keyword>
<dbReference type="InterPro" id="IPR008271">
    <property type="entry name" value="Ser/Thr_kinase_AS"/>
</dbReference>
<evidence type="ECO:0000313" key="9">
    <source>
        <dbReference type="Proteomes" id="UP000199603"/>
    </source>
</evidence>
<keyword evidence="6" id="KW-1133">Transmembrane helix</keyword>
<feature type="domain" description="Protein kinase" evidence="7">
    <location>
        <begin position="80"/>
        <end position="331"/>
    </location>
</feature>
<dbReference type="Proteomes" id="UP000199603">
    <property type="component" value="Unassembled WGS sequence"/>
</dbReference>
<dbReference type="InterPro" id="IPR011009">
    <property type="entry name" value="Kinase-like_dom_sf"/>
</dbReference>
<dbReference type="CDD" id="cd14014">
    <property type="entry name" value="STKc_PknB_like"/>
    <property type="match status" value="1"/>
</dbReference>
<dbReference type="Pfam" id="PF13374">
    <property type="entry name" value="TPR_10"/>
    <property type="match status" value="1"/>
</dbReference>
<keyword evidence="8" id="KW-0723">Serine/threonine-protein kinase</keyword>
<dbReference type="InterPro" id="IPR017441">
    <property type="entry name" value="Protein_kinase_ATP_BS"/>
</dbReference>
<keyword evidence="3 8" id="KW-0418">Kinase</keyword>
<dbReference type="Pfam" id="PF13424">
    <property type="entry name" value="TPR_12"/>
    <property type="match status" value="1"/>
</dbReference>
<keyword evidence="6" id="KW-0812">Transmembrane</keyword>
<dbReference type="Gene3D" id="1.25.40.10">
    <property type="entry name" value="Tetratricopeptide repeat domain"/>
    <property type="match status" value="3"/>
</dbReference>
<evidence type="ECO:0000256" key="1">
    <source>
        <dbReference type="ARBA" id="ARBA00022679"/>
    </source>
</evidence>
<dbReference type="InterPro" id="IPR011990">
    <property type="entry name" value="TPR-like_helical_dom_sf"/>
</dbReference>
<evidence type="ECO:0000256" key="5">
    <source>
        <dbReference type="PROSITE-ProRule" id="PRU10141"/>
    </source>
</evidence>
<proteinExistence type="predicted"/>
<protein>
    <submittedName>
        <fullName evidence="8">Serine/threonine protein kinase</fullName>
    </submittedName>
</protein>
<dbReference type="SUPFAM" id="SSF56112">
    <property type="entry name" value="Protein kinase-like (PK-like)"/>
    <property type="match status" value="1"/>
</dbReference>
<dbReference type="PROSITE" id="PS00107">
    <property type="entry name" value="PROTEIN_KINASE_ATP"/>
    <property type="match status" value="1"/>
</dbReference>
<evidence type="ECO:0000256" key="3">
    <source>
        <dbReference type="ARBA" id="ARBA00022777"/>
    </source>
</evidence>
<dbReference type="PANTHER" id="PTHR43289">
    <property type="entry name" value="MITOGEN-ACTIVATED PROTEIN KINASE KINASE KINASE 20-RELATED"/>
    <property type="match status" value="1"/>
</dbReference>